<organism evidence="2 3">
    <name type="scientific">Paramuricea clavata</name>
    <name type="common">Red gorgonian</name>
    <name type="synonym">Violescent sea-whip</name>
    <dbReference type="NCBI Taxonomy" id="317549"/>
    <lineage>
        <taxon>Eukaryota</taxon>
        <taxon>Metazoa</taxon>
        <taxon>Cnidaria</taxon>
        <taxon>Anthozoa</taxon>
        <taxon>Octocorallia</taxon>
        <taxon>Malacalcyonacea</taxon>
        <taxon>Plexauridae</taxon>
        <taxon>Paramuricea</taxon>
    </lineage>
</organism>
<dbReference type="InterPro" id="IPR036465">
    <property type="entry name" value="vWFA_dom_sf"/>
</dbReference>
<evidence type="ECO:0000313" key="3">
    <source>
        <dbReference type="Proteomes" id="UP001152795"/>
    </source>
</evidence>
<dbReference type="AlphaFoldDB" id="A0A6S7H2Y3"/>
<dbReference type="PRINTS" id="PR00453">
    <property type="entry name" value="VWFADOMAIN"/>
</dbReference>
<dbReference type="InterPro" id="IPR050525">
    <property type="entry name" value="ECM_Assembly_Org"/>
</dbReference>
<reference evidence="2" key="1">
    <citation type="submission" date="2020-04" db="EMBL/GenBank/DDBJ databases">
        <authorList>
            <person name="Alioto T."/>
            <person name="Alioto T."/>
            <person name="Gomez Garrido J."/>
        </authorList>
    </citation>
    <scope>NUCLEOTIDE SEQUENCE</scope>
    <source>
        <strain evidence="2">A484AB</strain>
    </source>
</reference>
<dbReference type="PROSITE" id="PS50835">
    <property type="entry name" value="IG_LIKE"/>
    <property type="match status" value="1"/>
</dbReference>
<dbReference type="PANTHER" id="PTHR24020">
    <property type="entry name" value="COLLAGEN ALPHA"/>
    <property type="match status" value="1"/>
</dbReference>
<name>A0A6S7H2Y3_PARCT</name>
<evidence type="ECO:0000313" key="2">
    <source>
        <dbReference type="EMBL" id="CAB3997026.1"/>
    </source>
</evidence>
<evidence type="ECO:0000256" key="1">
    <source>
        <dbReference type="ARBA" id="ARBA00022737"/>
    </source>
</evidence>
<dbReference type="InterPro" id="IPR007110">
    <property type="entry name" value="Ig-like_dom"/>
</dbReference>
<dbReference type="CDD" id="cd01450">
    <property type="entry name" value="vWFA_subfamily_ECM"/>
    <property type="match status" value="1"/>
</dbReference>
<dbReference type="InterPro" id="IPR036179">
    <property type="entry name" value="Ig-like_dom_sf"/>
</dbReference>
<gene>
    <name evidence="2" type="ORF">PACLA_8A048558</name>
</gene>
<dbReference type="InterPro" id="IPR002035">
    <property type="entry name" value="VWF_A"/>
</dbReference>
<dbReference type="Proteomes" id="UP001152795">
    <property type="component" value="Unassembled WGS sequence"/>
</dbReference>
<protein>
    <submittedName>
        <fullName evidence="2">Neural cell adhesion molecule 1-like isoform X12</fullName>
    </submittedName>
</protein>
<dbReference type="Gene3D" id="2.60.40.10">
    <property type="entry name" value="Immunoglobulins"/>
    <property type="match status" value="2"/>
</dbReference>
<keyword evidence="3" id="KW-1185">Reference proteome</keyword>
<dbReference type="SMART" id="SM00327">
    <property type="entry name" value="VWA"/>
    <property type="match status" value="1"/>
</dbReference>
<dbReference type="PROSITE" id="PS50234">
    <property type="entry name" value="VWFA"/>
    <property type="match status" value="1"/>
</dbReference>
<dbReference type="PROSITE" id="PS50825">
    <property type="entry name" value="HYR"/>
    <property type="match status" value="1"/>
</dbReference>
<dbReference type="SUPFAM" id="SSF48726">
    <property type="entry name" value="Immunoglobulin"/>
    <property type="match status" value="2"/>
</dbReference>
<dbReference type="Pfam" id="PF00092">
    <property type="entry name" value="VWA"/>
    <property type="match status" value="1"/>
</dbReference>
<dbReference type="PANTHER" id="PTHR24020:SF84">
    <property type="entry name" value="VWFA DOMAIN-CONTAINING PROTEIN"/>
    <property type="match status" value="1"/>
</dbReference>
<accession>A0A6S7H2Y3</accession>
<comment type="caution">
    <text evidence="2">The sequence shown here is derived from an EMBL/GenBank/DDBJ whole genome shotgun (WGS) entry which is preliminary data.</text>
</comment>
<sequence length="820" mass="89426">MFCALRVFFVLNLVSVALGFSPRDFEELEEWPRAVGGPAPVTPQTPGTPDACKKDILILLDTSYSIGGNHFDNDVKPFLTKLVKSSKLNVGPHGTQLALATFSNKVNTQLRFGFGTHTMVKDYVDYIKNDLTWSKVSGDRTMTGVGATIADTKVFPQESPLNARPNIADVVLLITDGKPNGRKKCCELEDALHHTGSMKNRSILIVGIAMGQPKIRKQFNETLLKMVTSSATLFNSDFIDLDKILDQLVDASCTPFKPGDCGCPTIQSQDVYIKPSRSTVDVSWVQPNLKCRNNRVPKFAATTVNPNIVSPHAFGVGDHDIEYTYTFRGGFDLKCYVKIAVKSCTCPSLAPVVAYVSSDQGSATAQWVAPVPNCGATLKDIQPNKPSGSSFTLGSHTVNYVYTTAGGFDLTCGINIQVRKCSCQNTRKSIYMMPDSPNGKMSVNWVVPKPVCPGQQITRTLTQPLNMKPGASVGVGNLVVWYYYGMSSGMNVRCAATVIVRENATINNGKRQYTIPDGGRIEIQCLPNNTNTTTTWKIFGKTLGEPINDDLSNFNISENSSLIVTNSRNSSLQGLVNVTCIASSNNTNFSRIIEIVFFKAPKITNTKFIYDVPDDGSTKTTFSCDVTGFPQPEIQWMLGKVALPTGATYLVNITNVPNANLTASNDGSLEVMSNSRDGGFGVDVVCFANNTDGNTAENFLVRFLKAPKILSTMFDIAIPSELVDYVWIPCQTLGYPRPLIEWVFGNVRINGTSRKVNGIGCVIQNFETIFSSYQVYENGSLLIDNPYCAEQVPHENFTCVASSFLGVDTQSHAFSIGACK</sequence>
<dbReference type="InterPro" id="IPR013783">
    <property type="entry name" value="Ig-like_fold"/>
</dbReference>
<proteinExistence type="predicted"/>
<dbReference type="Gene3D" id="3.40.50.410">
    <property type="entry name" value="von Willebrand factor, type A domain"/>
    <property type="match status" value="1"/>
</dbReference>
<dbReference type="EMBL" id="CACRXK020003003">
    <property type="protein sequence ID" value="CAB3997026.1"/>
    <property type="molecule type" value="Genomic_DNA"/>
</dbReference>
<keyword evidence="1" id="KW-0677">Repeat</keyword>
<dbReference type="OrthoDB" id="5945752at2759"/>
<dbReference type="SUPFAM" id="SSF53300">
    <property type="entry name" value="vWA-like"/>
    <property type="match status" value="1"/>
</dbReference>
<dbReference type="InterPro" id="IPR003410">
    <property type="entry name" value="HYR_dom"/>
</dbReference>